<dbReference type="AlphaFoldDB" id="A0A2S8GNP9"/>
<evidence type="ECO:0000313" key="1">
    <source>
        <dbReference type="EMBL" id="PQO45644.1"/>
    </source>
</evidence>
<protein>
    <submittedName>
        <fullName evidence="1">Uncharacterized protein</fullName>
    </submittedName>
</protein>
<name>A0A2S8GNP9_9BACT</name>
<dbReference type="Proteomes" id="UP000237819">
    <property type="component" value="Unassembled WGS sequence"/>
</dbReference>
<evidence type="ECO:0000313" key="2">
    <source>
        <dbReference type="Proteomes" id="UP000237819"/>
    </source>
</evidence>
<dbReference type="OrthoDB" id="88747at2"/>
<sequence>MIYGYCEDGDLNEHGLKQLKSIGIDASPEDLRLLIAFLHEVADEMEEAEGLQLIHENWHRHPDRDLVNRLGCDLAVSPRSSHFFRSR</sequence>
<reference evidence="1 2" key="1">
    <citation type="submission" date="2018-02" db="EMBL/GenBank/DDBJ databases">
        <title>Comparative genomes isolates from brazilian mangrove.</title>
        <authorList>
            <person name="Araujo J.E."/>
            <person name="Taketani R.G."/>
            <person name="Silva M.C.P."/>
            <person name="Loureco M.V."/>
            <person name="Andreote F.D."/>
        </authorList>
    </citation>
    <scope>NUCLEOTIDE SEQUENCE [LARGE SCALE GENOMIC DNA]</scope>
    <source>
        <strain evidence="1 2">Nap-Phe MGV</strain>
    </source>
</reference>
<dbReference type="RefSeq" id="WP_105336135.1">
    <property type="nucleotide sequence ID" value="NZ_PUHZ01000014.1"/>
</dbReference>
<dbReference type="EMBL" id="PUHZ01000014">
    <property type="protein sequence ID" value="PQO45644.1"/>
    <property type="molecule type" value="Genomic_DNA"/>
</dbReference>
<organism evidence="1 2">
    <name type="scientific">Blastopirellula marina</name>
    <dbReference type="NCBI Taxonomy" id="124"/>
    <lineage>
        <taxon>Bacteria</taxon>
        <taxon>Pseudomonadati</taxon>
        <taxon>Planctomycetota</taxon>
        <taxon>Planctomycetia</taxon>
        <taxon>Pirellulales</taxon>
        <taxon>Pirellulaceae</taxon>
        <taxon>Blastopirellula</taxon>
    </lineage>
</organism>
<proteinExistence type="predicted"/>
<gene>
    <name evidence="1" type="ORF">C5Y93_14510</name>
</gene>
<comment type="caution">
    <text evidence="1">The sequence shown here is derived from an EMBL/GenBank/DDBJ whole genome shotgun (WGS) entry which is preliminary data.</text>
</comment>
<accession>A0A2S8GNP9</accession>